<sequence length="324" mass="36549">MGSNALNSRPRGPTPPCIVRSECGMGSSLESPLYFEIPDRQPRGPSVEPFKSVYCYLKTSKPEYSRSRFAQGVDHHGLTNCNARIANRFLDAQAYSSFGSSARSDHFTEFTVSKRASQVYPVPLDLGDLTALDLRVVNSKWRLLLTRVRRTSPGRWTLPSRAHRREHVFTPFTFRVITPFGSSHPFLHKSLHTLYISNHHPLRVFTPIPTFGSLHPLYFGSSHSPGLHIHSCIQVFTPSTFRVITPFEFSHPFLHPGLHTLYIYGHHTFRVFTLTLTSGVFTPSPFRVITPSASSHPFLHPGLHTLYISGHHALPFMSARPARL</sequence>
<accession>A0A2I0ITV1</accession>
<dbReference type="AlphaFoldDB" id="A0A2I0ITV1"/>
<keyword evidence="2" id="KW-1185">Reference proteome</keyword>
<proteinExistence type="predicted"/>
<dbReference type="EMBL" id="PGOL01002501">
    <property type="protein sequence ID" value="PKI47429.1"/>
    <property type="molecule type" value="Genomic_DNA"/>
</dbReference>
<organism evidence="1 2">
    <name type="scientific">Punica granatum</name>
    <name type="common">Pomegranate</name>
    <dbReference type="NCBI Taxonomy" id="22663"/>
    <lineage>
        <taxon>Eukaryota</taxon>
        <taxon>Viridiplantae</taxon>
        <taxon>Streptophyta</taxon>
        <taxon>Embryophyta</taxon>
        <taxon>Tracheophyta</taxon>
        <taxon>Spermatophyta</taxon>
        <taxon>Magnoliopsida</taxon>
        <taxon>eudicotyledons</taxon>
        <taxon>Gunneridae</taxon>
        <taxon>Pentapetalae</taxon>
        <taxon>rosids</taxon>
        <taxon>malvids</taxon>
        <taxon>Myrtales</taxon>
        <taxon>Lythraceae</taxon>
        <taxon>Punica</taxon>
    </lineage>
</organism>
<evidence type="ECO:0000313" key="2">
    <source>
        <dbReference type="Proteomes" id="UP000233551"/>
    </source>
</evidence>
<name>A0A2I0ITV1_PUNGR</name>
<protein>
    <submittedName>
        <fullName evidence="1">Uncharacterized protein</fullName>
    </submittedName>
</protein>
<comment type="caution">
    <text evidence="1">The sequence shown here is derived from an EMBL/GenBank/DDBJ whole genome shotgun (WGS) entry which is preliminary data.</text>
</comment>
<evidence type="ECO:0000313" key="1">
    <source>
        <dbReference type="EMBL" id="PKI47429.1"/>
    </source>
</evidence>
<dbReference type="Proteomes" id="UP000233551">
    <property type="component" value="Unassembled WGS sequence"/>
</dbReference>
<reference evidence="1 2" key="1">
    <citation type="submission" date="2017-11" db="EMBL/GenBank/DDBJ databases">
        <title>De-novo sequencing of pomegranate (Punica granatum L.) genome.</title>
        <authorList>
            <person name="Akparov Z."/>
            <person name="Amiraslanov A."/>
            <person name="Hajiyeva S."/>
            <person name="Abbasov M."/>
            <person name="Kaur K."/>
            <person name="Hamwieh A."/>
            <person name="Solovyev V."/>
            <person name="Salamov A."/>
            <person name="Braich B."/>
            <person name="Kosarev P."/>
            <person name="Mahmoud A."/>
            <person name="Hajiyev E."/>
            <person name="Babayeva S."/>
            <person name="Izzatullayeva V."/>
            <person name="Mammadov A."/>
            <person name="Mammadov A."/>
            <person name="Sharifova S."/>
            <person name="Ojaghi J."/>
            <person name="Eynullazada K."/>
            <person name="Bayramov B."/>
            <person name="Abdulazimova A."/>
            <person name="Shahmuradov I."/>
        </authorList>
    </citation>
    <scope>NUCLEOTIDE SEQUENCE [LARGE SCALE GENOMIC DNA]</scope>
    <source>
        <strain evidence="2">cv. AG2017</strain>
        <tissue evidence="1">Leaf</tissue>
    </source>
</reference>
<gene>
    <name evidence="1" type="ORF">CRG98_032170</name>
</gene>